<keyword evidence="5" id="KW-0234">DNA repair</keyword>
<keyword evidence="9" id="KW-1185">Reference proteome</keyword>
<gene>
    <name evidence="8" type="ORF">NA8A_05788</name>
</gene>
<dbReference type="InterPro" id="IPR036631">
    <property type="entry name" value="MGMT_N_sf"/>
</dbReference>
<dbReference type="InterPro" id="IPR036388">
    <property type="entry name" value="WH-like_DNA-bd_sf"/>
</dbReference>
<dbReference type="SUPFAM" id="SSF46767">
    <property type="entry name" value="Methylated DNA-protein cysteine methyltransferase, C-terminal domain"/>
    <property type="match status" value="1"/>
</dbReference>
<dbReference type="Gene3D" id="1.10.10.10">
    <property type="entry name" value="Winged helix-like DNA-binding domain superfamily/Winged helix DNA-binding domain"/>
    <property type="match status" value="1"/>
</dbReference>
<organism evidence="8 9">
    <name type="scientific">Nitratireductor indicus C115</name>
    <dbReference type="NCBI Taxonomy" id="1231190"/>
    <lineage>
        <taxon>Bacteria</taxon>
        <taxon>Pseudomonadati</taxon>
        <taxon>Pseudomonadota</taxon>
        <taxon>Alphaproteobacteria</taxon>
        <taxon>Hyphomicrobiales</taxon>
        <taxon>Phyllobacteriaceae</taxon>
        <taxon>Nitratireductor</taxon>
    </lineage>
</organism>
<dbReference type="PANTHER" id="PTHR10815:SF5">
    <property type="entry name" value="METHYLATED-DNA--PROTEIN-CYSTEINE METHYLTRANSFERASE"/>
    <property type="match status" value="1"/>
</dbReference>
<evidence type="ECO:0000313" key="9">
    <source>
        <dbReference type="Proteomes" id="UP000007374"/>
    </source>
</evidence>
<feature type="domain" description="Methylated-DNA-[protein]-cysteine S-methyltransferase DNA binding" evidence="7">
    <location>
        <begin position="86"/>
        <end position="167"/>
    </location>
</feature>
<comment type="catalytic activity">
    <reaction evidence="6">
        <text>a 6-O-methyl-2'-deoxyguanosine in DNA + L-cysteinyl-[protein] = S-methyl-L-cysteinyl-[protein] + a 2'-deoxyguanosine in DNA</text>
        <dbReference type="Rhea" id="RHEA:24000"/>
        <dbReference type="Rhea" id="RHEA-COMP:10131"/>
        <dbReference type="Rhea" id="RHEA-COMP:10132"/>
        <dbReference type="Rhea" id="RHEA-COMP:11367"/>
        <dbReference type="Rhea" id="RHEA-COMP:11368"/>
        <dbReference type="ChEBI" id="CHEBI:29950"/>
        <dbReference type="ChEBI" id="CHEBI:82612"/>
        <dbReference type="ChEBI" id="CHEBI:85445"/>
        <dbReference type="ChEBI" id="CHEBI:85448"/>
        <dbReference type="EC" id="2.1.1.63"/>
    </reaction>
</comment>
<sequence length="182" mass="19546">MNGHHIFETEFGFCGAGWSDAGLTHFVLPMPHPGGATERLAKHMPASAARMPTGAINDLIAAATRYFAGNREDFSHYPVDLSGQSPFHTSLYLTMRELAYGETTTYGMLCAKVGHPTATRETGVAMGRNPMPLIIPCHRVLAAGGRIGGFSAHGGLDTKRRMLALENARSPNPISDQASFSF</sequence>
<dbReference type="InterPro" id="IPR014048">
    <property type="entry name" value="MethylDNA_cys_MeTrfase_DNA-bd"/>
</dbReference>
<dbReference type="PATRIC" id="fig|1231190.3.peg.1218"/>
<protein>
    <submittedName>
        <fullName evidence="8">Methylated-DNA--protein-cysteine methyltransferase</fullName>
    </submittedName>
</protein>
<dbReference type="AlphaFoldDB" id="K2P004"/>
<dbReference type="eggNOG" id="COG0350">
    <property type="taxonomic scope" value="Bacteria"/>
</dbReference>
<dbReference type="STRING" id="721133.SAMN05216176_101146"/>
<dbReference type="GO" id="GO:0006281">
    <property type="term" value="P:DNA repair"/>
    <property type="evidence" value="ECO:0007669"/>
    <property type="project" value="UniProtKB-KW"/>
</dbReference>
<reference evidence="8 9" key="1">
    <citation type="journal article" date="2012" name="J. Bacteriol.">
        <title>Genome Sequence of Nitratireductor indicus Type Strain C115.</title>
        <authorList>
            <person name="Lai Q."/>
            <person name="Li G."/>
            <person name="Yu Z."/>
            <person name="Shao Z."/>
        </authorList>
    </citation>
    <scope>NUCLEOTIDE SEQUENCE [LARGE SCALE GENOMIC DNA]</scope>
    <source>
        <strain evidence="8 9">C115</strain>
    </source>
</reference>
<dbReference type="CDD" id="cd06445">
    <property type="entry name" value="ATase"/>
    <property type="match status" value="1"/>
</dbReference>
<keyword evidence="4" id="KW-0227">DNA damage</keyword>
<evidence type="ECO:0000256" key="3">
    <source>
        <dbReference type="ARBA" id="ARBA00022679"/>
    </source>
</evidence>
<dbReference type="RefSeq" id="WP_009449713.1">
    <property type="nucleotide sequence ID" value="NZ_AMSI01000003.1"/>
</dbReference>
<dbReference type="InterPro" id="IPR036217">
    <property type="entry name" value="MethylDNA_cys_MeTrfase_DNAb"/>
</dbReference>
<dbReference type="NCBIfam" id="TIGR00589">
    <property type="entry name" value="ogt"/>
    <property type="match status" value="1"/>
</dbReference>
<evidence type="ECO:0000256" key="2">
    <source>
        <dbReference type="ARBA" id="ARBA00022603"/>
    </source>
</evidence>
<dbReference type="Pfam" id="PF01035">
    <property type="entry name" value="DNA_binding_1"/>
    <property type="match status" value="1"/>
</dbReference>
<dbReference type="OrthoDB" id="9802228at2"/>
<keyword evidence="3 8" id="KW-0808">Transferase</keyword>
<dbReference type="Proteomes" id="UP000007374">
    <property type="component" value="Unassembled WGS sequence"/>
</dbReference>
<evidence type="ECO:0000256" key="1">
    <source>
        <dbReference type="ARBA" id="ARBA00001286"/>
    </source>
</evidence>
<evidence type="ECO:0000313" key="8">
    <source>
        <dbReference type="EMBL" id="EKF43519.1"/>
    </source>
</evidence>
<dbReference type="GO" id="GO:0032259">
    <property type="term" value="P:methylation"/>
    <property type="evidence" value="ECO:0007669"/>
    <property type="project" value="UniProtKB-KW"/>
</dbReference>
<dbReference type="EMBL" id="AMSI01000003">
    <property type="protein sequence ID" value="EKF43519.1"/>
    <property type="molecule type" value="Genomic_DNA"/>
</dbReference>
<dbReference type="PANTHER" id="PTHR10815">
    <property type="entry name" value="METHYLATED-DNA--PROTEIN-CYSTEINE METHYLTRANSFERASE"/>
    <property type="match status" value="1"/>
</dbReference>
<evidence type="ECO:0000256" key="5">
    <source>
        <dbReference type="ARBA" id="ARBA00023204"/>
    </source>
</evidence>
<dbReference type="PROSITE" id="PS00374">
    <property type="entry name" value="MGMT"/>
    <property type="match status" value="1"/>
</dbReference>
<evidence type="ECO:0000256" key="6">
    <source>
        <dbReference type="ARBA" id="ARBA00049348"/>
    </source>
</evidence>
<dbReference type="InterPro" id="IPR001497">
    <property type="entry name" value="MethylDNA_cys_MeTrfase_AS"/>
</dbReference>
<evidence type="ECO:0000259" key="7">
    <source>
        <dbReference type="Pfam" id="PF01035"/>
    </source>
</evidence>
<name>K2P004_9HYPH</name>
<accession>K2P004</accession>
<evidence type="ECO:0000256" key="4">
    <source>
        <dbReference type="ARBA" id="ARBA00022763"/>
    </source>
</evidence>
<proteinExistence type="predicted"/>
<dbReference type="GO" id="GO:0003908">
    <property type="term" value="F:methylated-DNA-[protein]-cysteine S-methyltransferase activity"/>
    <property type="evidence" value="ECO:0007669"/>
    <property type="project" value="UniProtKB-EC"/>
</dbReference>
<dbReference type="SUPFAM" id="SSF53155">
    <property type="entry name" value="Methylated DNA-protein cysteine methyltransferase domain"/>
    <property type="match status" value="1"/>
</dbReference>
<comment type="catalytic activity">
    <reaction evidence="1">
        <text>a 4-O-methyl-thymidine in DNA + L-cysteinyl-[protein] = a thymidine in DNA + S-methyl-L-cysteinyl-[protein]</text>
        <dbReference type="Rhea" id="RHEA:53428"/>
        <dbReference type="Rhea" id="RHEA-COMP:10131"/>
        <dbReference type="Rhea" id="RHEA-COMP:10132"/>
        <dbReference type="Rhea" id="RHEA-COMP:13555"/>
        <dbReference type="Rhea" id="RHEA-COMP:13556"/>
        <dbReference type="ChEBI" id="CHEBI:29950"/>
        <dbReference type="ChEBI" id="CHEBI:82612"/>
        <dbReference type="ChEBI" id="CHEBI:137386"/>
        <dbReference type="ChEBI" id="CHEBI:137387"/>
        <dbReference type="EC" id="2.1.1.63"/>
    </reaction>
</comment>
<comment type="caution">
    <text evidence="8">The sequence shown here is derived from an EMBL/GenBank/DDBJ whole genome shotgun (WGS) entry which is preliminary data.</text>
</comment>
<keyword evidence="2 8" id="KW-0489">Methyltransferase</keyword>